<dbReference type="STRING" id="754476.Q7A_1668"/>
<gene>
    <name evidence="3" type="ordered locus">Q7A_1668</name>
</gene>
<organism evidence="3 4">
    <name type="scientific">Methylophaga nitratireducenticrescens</name>
    <dbReference type="NCBI Taxonomy" id="754476"/>
    <lineage>
        <taxon>Bacteria</taxon>
        <taxon>Pseudomonadati</taxon>
        <taxon>Pseudomonadota</taxon>
        <taxon>Gammaproteobacteria</taxon>
        <taxon>Thiotrichales</taxon>
        <taxon>Piscirickettsiaceae</taxon>
        <taxon>Methylophaga</taxon>
    </lineage>
</organism>
<dbReference type="PANTHER" id="PTHR38109:SF1">
    <property type="entry name" value="PROTEIN YCGL"/>
    <property type="match status" value="1"/>
</dbReference>
<dbReference type="Pfam" id="PF05166">
    <property type="entry name" value="YcgL"/>
    <property type="match status" value="1"/>
</dbReference>
<dbReference type="SUPFAM" id="SSF160191">
    <property type="entry name" value="YcgL-like"/>
    <property type="match status" value="1"/>
</dbReference>
<feature type="domain" description="YcgL" evidence="2">
    <location>
        <begin position="2"/>
        <end position="87"/>
    </location>
</feature>
<dbReference type="Proteomes" id="UP000009144">
    <property type="component" value="Chromosome"/>
</dbReference>
<protein>
    <recommendedName>
        <fullName evidence="1">YcgL domain-containing protein Q7A_1668</fullName>
    </recommendedName>
</protein>
<reference evidence="3 4" key="2">
    <citation type="journal article" date="2013" name="Int. J. Syst. Evol. Microbiol.">
        <title>Methylophaga nitratireducenticrescens sp. nov. and Methylophaga frappieri sp. nov., isolated from the biofilm of the methanol-fed denitrification system treating the seawater at the Montreal Biodome.</title>
        <authorList>
            <person name="Villeneuve C."/>
            <person name="Martineau C."/>
            <person name="Mauffrey F."/>
            <person name="Villemur R."/>
        </authorList>
    </citation>
    <scope>NUCLEOTIDE SEQUENCE [LARGE SCALE GENOMIC DNA]</scope>
    <source>
        <strain evidence="3 4">JAM1</strain>
    </source>
</reference>
<evidence type="ECO:0000313" key="4">
    <source>
        <dbReference type="Proteomes" id="UP000009144"/>
    </source>
</evidence>
<dbReference type="EMBL" id="CP003390">
    <property type="protein sequence ID" value="AFI84490.1"/>
    <property type="molecule type" value="Genomic_DNA"/>
</dbReference>
<proteinExistence type="inferred from homology"/>
<dbReference type="PATRIC" id="fig|754476.3.peg.1647"/>
<dbReference type="Gene3D" id="3.10.510.20">
    <property type="entry name" value="YcgL domain"/>
    <property type="match status" value="1"/>
</dbReference>
<dbReference type="RefSeq" id="WP_014706863.1">
    <property type="nucleotide sequence ID" value="NC_017857.3"/>
</dbReference>
<accession>I1XJC1</accession>
<name>I1XJC1_METNJ</name>
<reference evidence="3 4" key="1">
    <citation type="journal article" date="2012" name="J. Bacteriol.">
        <title>Complete genome sequences of Methylophaga sp. strain JAM1 and Methylophaga sp. strain JAM7.</title>
        <authorList>
            <person name="Villeneuve C."/>
            <person name="Martineau C."/>
            <person name="Mauffrey F."/>
            <person name="Villemur R."/>
        </authorList>
    </citation>
    <scope>NUCLEOTIDE SEQUENCE [LARGE SCALE GENOMIC DNA]</scope>
    <source>
        <strain evidence="3 4">JAM1</strain>
    </source>
</reference>
<dbReference type="InterPro" id="IPR027354">
    <property type="entry name" value="YcgL_dom"/>
</dbReference>
<dbReference type="eggNOG" id="COG3100">
    <property type="taxonomic scope" value="Bacteria"/>
</dbReference>
<sequence length="92" mass="10839">MIKTFIYKSRKKDELYLYLSKKDDFSDIPPSLYSSMGNEPIFVMELELSPDRKLAREDVNKVIHNLETQGFHVQMPPTNDLLLQRERTGQLH</sequence>
<keyword evidence="4" id="KW-1185">Reference proteome</keyword>
<dbReference type="PANTHER" id="PTHR38109">
    <property type="entry name" value="PROTEIN YCGL"/>
    <property type="match status" value="1"/>
</dbReference>
<dbReference type="KEGG" id="mej:Q7A_1668"/>
<evidence type="ECO:0000256" key="1">
    <source>
        <dbReference type="HAMAP-Rule" id="MF_01866"/>
    </source>
</evidence>
<evidence type="ECO:0000313" key="3">
    <source>
        <dbReference type="EMBL" id="AFI84490.1"/>
    </source>
</evidence>
<dbReference type="PROSITE" id="PS51648">
    <property type="entry name" value="YCGL"/>
    <property type="match status" value="1"/>
</dbReference>
<dbReference type="OrthoDB" id="7062382at2"/>
<dbReference type="InterPro" id="IPR038068">
    <property type="entry name" value="YcgL-like_sf"/>
</dbReference>
<dbReference type="AlphaFoldDB" id="I1XJC1"/>
<dbReference type="HOGENOM" id="CLU_155118_0_1_6"/>
<evidence type="ECO:0000259" key="2">
    <source>
        <dbReference type="PROSITE" id="PS51648"/>
    </source>
</evidence>
<dbReference type="HAMAP" id="MF_01866">
    <property type="entry name" value="UPF0745"/>
    <property type="match status" value="1"/>
</dbReference>